<reference evidence="1" key="1">
    <citation type="submission" date="2014-09" db="EMBL/GenBank/DDBJ databases">
        <authorList>
            <person name="Magalhaes I.L.F."/>
            <person name="Oliveira U."/>
            <person name="Santos F.R."/>
            <person name="Vidigal T.H.D.A."/>
            <person name="Brescovit A.D."/>
            <person name="Santos A.J."/>
        </authorList>
    </citation>
    <scope>NUCLEOTIDE SEQUENCE</scope>
    <source>
        <tissue evidence="1">Shoot tissue taken approximately 20 cm above the soil surface</tissue>
    </source>
</reference>
<proteinExistence type="predicted"/>
<dbReference type="AlphaFoldDB" id="A0A0A9GIT2"/>
<reference evidence="1" key="2">
    <citation type="journal article" date="2015" name="Data Brief">
        <title>Shoot transcriptome of the giant reed, Arundo donax.</title>
        <authorList>
            <person name="Barrero R.A."/>
            <person name="Guerrero F.D."/>
            <person name="Moolhuijzen P."/>
            <person name="Goolsby J.A."/>
            <person name="Tidwell J."/>
            <person name="Bellgard S.E."/>
            <person name="Bellgard M.I."/>
        </authorList>
    </citation>
    <scope>NUCLEOTIDE SEQUENCE</scope>
    <source>
        <tissue evidence="1">Shoot tissue taken approximately 20 cm above the soil surface</tissue>
    </source>
</reference>
<protein>
    <submittedName>
        <fullName evidence="1">Uncharacterized protein</fullName>
    </submittedName>
</protein>
<sequence>MKQLEHQILIRHLQVMLSRVEVGLRESREIAVLRLETDELCEERQRLVGRAHGNGTGKGAYDGNEAKDEIEYRHSFTNPPAQGRLRGLAMLTGSLHFETSTALKLIKFGCSVDLKRTAHTSHIYIHT</sequence>
<accession>A0A0A9GIT2</accession>
<name>A0A0A9GIT2_ARUDO</name>
<organism evidence="1">
    <name type="scientific">Arundo donax</name>
    <name type="common">Giant reed</name>
    <name type="synonym">Donax arundinaceus</name>
    <dbReference type="NCBI Taxonomy" id="35708"/>
    <lineage>
        <taxon>Eukaryota</taxon>
        <taxon>Viridiplantae</taxon>
        <taxon>Streptophyta</taxon>
        <taxon>Embryophyta</taxon>
        <taxon>Tracheophyta</taxon>
        <taxon>Spermatophyta</taxon>
        <taxon>Magnoliopsida</taxon>
        <taxon>Liliopsida</taxon>
        <taxon>Poales</taxon>
        <taxon>Poaceae</taxon>
        <taxon>PACMAD clade</taxon>
        <taxon>Arundinoideae</taxon>
        <taxon>Arundineae</taxon>
        <taxon>Arundo</taxon>
    </lineage>
</organism>
<evidence type="ECO:0000313" key="1">
    <source>
        <dbReference type="EMBL" id="JAE24392.1"/>
    </source>
</evidence>
<dbReference type="EMBL" id="GBRH01173504">
    <property type="protein sequence ID" value="JAE24392.1"/>
    <property type="molecule type" value="Transcribed_RNA"/>
</dbReference>